<dbReference type="RefSeq" id="WP_201331902.1">
    <property type="nucleotide sequence ID" value="NZ_BOCG01000451.1"/>
</dbReference>
<organism evidence="1 2">
    <name type="scientific">Lactobacillus nasalidis</name>
    <dbReference type="NCBI Taxonomy" id="2797258"/>
    <lineage>
        <taxon>Bacteria</taxon>
        <taxon>Bacillati</taxon>
        <taxon>Bacillota</taxon>
        <taxon>Bacilli</taxon>
        <taxon>Lactobacillales</taxon>
        <taxon>Lactobacillaceae</taxon>
        <taxon>Lactobacillus</taxon>
    </lineage>
</organism>
<comment type="caution">
    <text evidence="1">The sequence shown here is derived from an EMBL/GenBank/DDBJ whole genome shotgun (WGS) entry which is preliminary data.</text>
</comment>
<keyword evidence="2" id="KW-1185">Reference proteome</keyword>
<evidence type="ECO:0000313" key="2">
    <source>
        <dbReference type="Proteomes" id="UP000616547"/>
    </source>
</evidence>
<proteinExistence type="predicted"/>
<dbReference type="Proteomes" id="UP000616547">
    <property type="component" value="Unassembled WGS sequence"/>
</dbReference>
<evidence type="ECO:0000313" key="1">
    <source>
        <dbReference type="EMBL" id="GHW01455.1"/>
    </source>
</evidence>
<protein>
    <submittedName>
        <fullName evidence="1">Uncharacterized protein</fullName>
    </submittedName>
</protein>
<gene>
    <name evidence="1" type="ORF">lacNasYZ03_11420</name>
</gene>
<name>A0ABQ3W7X3_9LACO</name>
<dbReference type="EMBL" id="BOCI01000301">
    <property type="protein sequence ID" value="GHW01455.1"/>
    <property type="molecule type" value="Genomic_DNA"/>
</dbReference>
<reference evidence="2" key="1">
    <citation type="submission" date="2021-01" db="EMBL/GenBank/DDBJ databases">
        <title>Draft genome sequence of Nasalis larvatus strain YZ03.</title>
        <authorList>
            <person name="Suzuki-Hashido N."/>
            <person name="Tsuchida S."/>
            <person name="Hayakawa T."/>
        </authorList>
    </citation>
    <scope>NUCLEOTIDE SEQUENCE [LARGE SCALE GENOMIC DNA]</scope>
    <source>
        <strain evidence="2">YZ03</strain>
    </source>
</reference>
<sequence length="109" mass="12506">MKEPKEQKDEKKYSLELNAEDFADVFAGIWIDYMARVVNDMDNKRLLLKALKLLVIYLLESGKATGKDFGKIGVEMINLANDPREIRKASDRYQALVADFEALAKQHED</sequence>
<accession>A0ABQ3W7X3</accession>